<comment type="caution">
    <text evidence="2">The sequence shown here is derived from an EMBL/GenBank/DDBJ whole genome shotgun (WGS) entry which is preliminary data.</text>
</comment>
<accession>A0ABR4GWV7</accession>
<dbReference type="Proteomes" id="UP001610334">
    <property type="component" value="Unassembled WGS sequence"/>
</dbReference>
<keyword evidence="3" id="KW-1185">Reference proteome</keyword>
<dbReference type="EMBL" id="JBFXLT010000133">
    <property type="protein sequence ID" value="KAL2807697.1"/>
    <property type="molecule type" value="Genomic_DNA"/>
</dbReference>
<feature type="compositionally biased region" description="Polar residues" evidence="1">
    <location>
        <begin position="127"/>
        <end position="139"/>
    </location>
</feature>
<gene>
    <name evidence="2" type="ORF">BJX63DRAFT_62506</name>
</gene>
<feature type="region of interest" description="Disordered" evidence="1">
    <location>
        <begin position="80"/>
        <end position="139"/>
    </location>
</feature>
<sequence>MWRDLFDRALWVPLRNLKRDERRRSPTYNFGSLLNDEYFSQHPKGKDLAKALWRTLEITRSERTELLLLISTLRPLGSRSAYQDKSRSVSANGVLPRSQLTPDLRKMFAQPEHSSCGHHAHGAVSPDAQTRPSSRCSDR</sequence>
<proteinExistence type="predicted"/>
<organism evidence="2 3">
    <name type="scientific">Aspergillus granulosus</name>
    <dbReference type="NCBI Taxonomy" id="176169"/>
    <lineage>
        <taxon>Eukaryota</taxon>
        <taxon>Fungi</taxon>
        <taxon>Dikarya</taxon>
        <taxon>Ascomycota</taxon>
        <taxon>Pezizomycotina</taxon>
        <taxon>Eurotiomycetes</taxon>
        <taxon>Eurotiomycetidae</taxon>
        <taxon>Eurotiales</taxon>
        <taxon>Aspergillaceae</taxon>
        <taxon>Aspergillus</taxon>
        <taxon>Aspergillus subgen. Nidulantes</taxon>
    </lineage>
</organism>
<protein>
    <submittedName>
        <fullName evidence="2">Uncharacterized protein</fullName>
    </submittedName>
</protein>
<name>A0ABR4GWV7_9EURO</name>
<reference evidence="2 3" key="1">
    <citation type="submission" date="2024-07" db="EMBL/GenBank/DDBJ databases">
        <title>Section-level genome sequencing and comparative genomics of Aspergillus sections Usti and Cavernicolus.</title>
        <authorList>
            <consortium name="Lawrence Berkeley National Laboratory"/>
            <person name="Nybo J.L."/>
            <person name="Vesth T.C."/>
            <person name="Theobald S."/>
            <person name="Frisvad J.C."/>
            <person name="Larsen T.O."/>
            <person name="Kjaerboelling I."/>
            <person name="Rothschild-Mancinelli K."/>
            <person name="Lyhne E.K."/>
            <person name="Kogle M.E."/>
            <person name="Barry K."/>
            <person name="Clum A."/>
            <person name="Na H."/>
            <person name="Ledsgaard L."/>
            <person name="Lin J."/>
            <person name="Lipzen A."/>
            <person name="Kuo A."/>
            <person name="Riley R."/>
            <person name="Mondo S."/>
            <person name="Labutti K."/>
            <person name="Haridas S."/>
            <person name="Pangalinan J."/>
            <person name="Salamov A.A."/>
            <person name="Simmons B.A."/>
            <person name="Magnuson J.K."/>
            <person name="Chen J."/>
            <person name="Drula E."/>
            <person name="Henrissat B."/>
            <person name="Wiebenga A."/>
            <person name="Lubbers R.J."/>
            <person name="Gomes A.C."/>
            <person name="Makela M.R."/>
            <person name="Stajich J."/>
            <person name="Grigoriev I.V."/>
            <person name="Mortensen U.H."/>
            <person name="De Vries R.P."/>
            <person name="Baker S.E."/>
            <person name="Andersen M.R."/>
        </authorList>
    </citation>
    <scope>NUCLEOTIDE SEQUENCE [LARGE SCALE GENOMIC DNA]</scope>
    <source>
        <strain evidence="2 3">CBS 588.65</strain>
    </source>
</reference>
<evidence type="ECO:0000313" key="2">
    <source>
        <dbReference type="EMBL" id="KAL2807697.1"/>
    </source>
</evidence>
<evidence type="ECO:0000256" key="1">
    <source>
        <dbReference type="SAM" id="MobiDB-lite"/>
    </source>
</evidence>
<evidence type="ECO:0000313" key="3">
    <source>
        <dbReference type="Proteomes" id="UP001610334"/>
    </source>
</evidence>